<dbReference type="RefSeq" id="WP_003452466.1">
    <property type="nucleotide sequence ID" value="NC_008261.1"/>
</dbReference>
<dbReference type="Proteomes" id="UP000001823">
    <property type="component" value="Chromosome"/>
</dbReference>
<dbReference type="SUPFAM" id="SSF53098">
    <property type="entry name" value="Ribonuclease H-like"/>
    <property type="match status" value="1"/>
</dbReference>
<reference evidence="5 6" key="1">
    <citation type="journal article" date="2006" name="Genome Res.">
        <title>Skewed genomic variability in strains of the toxigenic bacterial pathogen, Clostridium perfringens.</title>
        <authorList>
            <person name="Myers G.S."/>
            <person name="Rasko D.A."/>
            <person name="Cheung J.K."/>
            <person name="Ravel J."/>
            <person name="Seshadri R."/>
            <person name="Deboy R.T."/>
            <person name="Ren Q."/>
            <person name="Varga J."/>
            <person name="Awad M.M."/>
            <person name="Brinkac L.M."/>
            <person name="Daugherty S.C."/>
            <person name="Haft D.H."/>
            <person name="Dodson R.J."/>
            <person name="Madupu R."/>
            <person name="Nelson W.C."/>
            <person name="Rosovitz M.J."/>
            <person name="Sullivan S.A."/>
            <person name="Khouri H."/>
            <person name="Dimitrov G.I."/>
            <person name="Watkins K.L."/>
            <person name="Mulligan S."/>
            <person name="Benton J."/>
            <person name="Radune D."/>
            <person name="Fisher D.J."/>
            <person name="Atkins H.S."/>
            <person name="Hiscox T."/>
            <person name="Jost B.H."/>
            <person name="Billington S.J."/>
            <person name="Songer J.G."/>
            <person name="McClane B.A."/>
            <person name="Titball R.W."/>
            <person name="Rood J.I."/>
            <person name="Melville S.B."/>
            <person name="Paulsen I.T."/>
        </authorList>
    </citation>
    <scope>NUCLEOTIDE SEQUENCE [LARGE SCALE GENOMIC DNA]</scope>
    <source>
        <strain evidence="6">ATCC 13124 / DSM 756 / JCM 1290 / NCIMB 6125 / NCTC 8237 / S 107 / Type A</strain>
    </source>
</reference>
<sequence>MGYVIIDLEFNNMQNITKFYPNIYNEQKDLKELDSYNEIIEIGAIKLNKFMQEVDEFKTYIKPSVFKVLNPKIIDITGITEDHLKDGIKFEDAMDNLKDFIGEDDILCSWATDDIVHIVNNAKYHSYKNISWIKKYIDIQKYCTKILAHKKSLSLKHALEELKIKMDKSKLHDALNDAVYTAEVFKRLYNGKKVKEYIVEDVYNMPSIRVKDLKNYNLECEDVEFKCPKCNIKVEMDHPFRLFSWRFVSIGKCPKCNRNVRQEVVLKKTLSGNLVYESTNSLINDTEYIDLDYKFKKLAK</sequence>
<dbReference type="SMART" id="SM00479">
    <property type="entry name" value="EXOIII"/>
    <property type="match status" value="1"/>
</dbReference>
<keyword evidence="1" id="KW-0540">Nuclease</keyword>
<accession>A0A0H2YQ28</accession>
<feature type="domain" description="Exonuclease" evidence="4">
    <location>
        <begin position="2"/>
        <end position="194"/>
    </location>
</feature>
<dbReference type="PANTHER" id="PTHR23044">
    <property type="entry name" value="3'-5' EXONUCLEASE ERI1-RELATED"/>
    <property type="match status" value="1"/>
</dbReference>
<keyword evidence="6" id="KW-1185">Reference proteome</keyword>
<organism evidence="5 6">
    <name type="scientific">Clostridium perfringens (strain ATCC 13124 / DSM 756 / JCM 1290 / NCIMB 6125 / NCTC 8237 / Type A)</name>
    <dbReference type="NCBI Taxonomy" id="195103"/>
    <lineage>
        <taxon>Bacteria</taxon>
        <taxon>Bacillati</taxon>
        <taxon>Bacillota</taxon>
        <taxon>Clostridia</taxon>
        <taxon>Eubacteriales</taxon>
        <taxon>Clostridiaceae</taxon>
        <taxon>Clostridium</taxon>
    </lineage>
</organism>
<keyword evidence="3 5" id="KW-0269">Exonuclease</keyword>
<name>A0A0H2YQ28_CLOP1</name>
<evidence type="ECO:0000256" key="3">
    <source>
        <dbReference type="ARBA" id="ARBA00022839"/>
    </source>
</evidence>
<dbReference type="PANTHER" id="PTHR23044:SF61">
    <property type="entry name" value="3'-5' EXORIBONUCLEASE 1-RELATED"/>
    <property type="match status" value="1"/>
</dbReference>
<dbReference type="GO" id="GO:0003676">
    <property type="term" value="F:nucleic acid binding"/>
    <property type="evidence" value="ECO:0007669"/>
    <property type="project" value="InterPro"/>
</dbReference>
<evidence type="ECO:0000256" key="1">
    <source>
        <dbReference type="ARBA" id="ARBA00022722"/>
    </source>
</evidence>
<gene>
    <name evidence="5" type="ordered locus">CPF_2409</name>
</gene>
<evidence type="ECO:0000259" key="4">
    <source>
        <dbReference type="SMART" id="SM00479"/>
    </source>
</evidence>
<dbReference type="InterPro" id="IPR012337">
    <property type="entry name" value="RNaseH-like_sf"/>
</dbReference>
<dbReference type="STRING" id="195103.CPF_2409"/>
<dbReference type="Gene3D" id="3.30.420.10">
    <property type="entry name" value="Ribonuclease H-like superfamily/Ribonuclease H"/>
    <property type="match status" value="1"/>
</dbReference>
<dbReference type="InterPro" id="IPR013520">
    <property type="entry name" value="Ribonucl_H"/>
</dbReference>
<dbReference type="InterPro" id="IPR036397">
    <property type="entry name" value="RNaseH_sf"/>
</dbReference>
<dbReference type="CDD" id="cd06133">
    <property type="entry name" value="ERI-1_3'hExo_like"/>
    <property type="match status" value="1"/>
</dbReference>
<dbReference type="AlphaFoldDB" id="A0A0H2YQ28"/>
<dbReference type="InterPro" id="IPR047201">
    <property type="entry name" value="ERI-1_3'hExo-like"/>
</dbReference>
<dbReference type="PaxDb" id="195103-CPF_2409"/>
<keyword evidence="2" id="KW-0378">Hydrolase</keyword>
<dbReference type="EMBL" id="CP000246">
    <property type="protein sequence ID" value="ABG82979.1"/>
    <property type="molecule type" value="Genomic_DNA"/>
</dbReference>
<dbReference type="KEGG" id="cpf:CPF_2409"/>
<dbReference type="HOGENOM" id="CLU_037266_3_0_9"/>
<evidence type="ECO:0000313" key="5">
    <source>
        <dbReference type="EMBL" id="ABG82979.1"/>
    </source>
</evidence>
<evidence type="ECO:0000256" key="2">
    <source>
        <dbReference type="ARBA" id="ARBA00022801"/>
    </source>
</evidence>
<evidence type="ECO:0000313" key="6">
    <source>
        <dbReference type="Proteomes" id="UP000001823"/>
    </source>
</evidence>
<proteinExistence type="predicted"/>
<dbReference type="Pfam" id="PF00929">
    <property type="entry name" value="RNase_T"/>
    <property type="match status" value="1"/>
</dbReference>
<protein>
    <submittedName>
        <fullName evidence="5">Exonuclease family protein</fullName>
    </submittedName>
</protein>
<dbReference type="GO" id="GO:0000175">
    <property type="term" value="F:3'-5'-RNA exonuclease activity"/>
    <property type="evidence" value="ECO:0007669"/>
    <property type="project" value="InterPro"/>
</dbReference>
<dbReference type="InterPro" id="IPR051274">
    <property type="entry name" value="3-5_Exoribonuclease"/>
</dbReference>
<dbReference type="eggNOG" id="COG5018">
    <property type="taxonomic scope" value="Bacteria"/>
</dbReference>
<dbReference type="GeneID" id="93001312"/>